<dbReference type="RefSeq" id="XP_067749160.1">
    <property type="nucleotide sequence ID" value="XM_067886484.1"/>
</dbReference>
<evidence type="ECO:0000256" key="17">
    <source>
        <dbReference type="ARBA" id="ARBA00042373"/>
    </source>
</evidence>
<dbReference type="Proteomes" id="UP000005238">
    <property type="component" value="Unassembled WGS sequence"/>
</dbReference>
<dbReference type="OMA" id="RESTSEW"/>
<feature type="chain" id="PRO_5003585421" description="glucan endo-1,3-beta-D-glucosidase" evidence="21">
    <location>
        <begin position="23"/>
        <end position="454"/>
    </location>
</feature>
<dbReference type="GO" id="GO:0042973">
    <property type="term" value="F:glucan endo-1,3-beta-D-glucosidase activity"/>
    <property type="evidence" value="ECO:0007669"/>
    <property type="project" value="UniProtKB-EC"/>
</dbReference>
<dbReference type="EC" id="3.2.1.39" evidence="5"/>
<comment type="catalytic activity">
    <reaction evidence="1">
        <text>Hydrolysis of (1-&gt;3)-beta-D-glucosidic linkages in (1-&gt;3)-beta-D-glucans.</text>
        <dbReference type="EC" id="3.2.1.39"/>
    </reaction>
</comment>
<dbReference type="VEuPathDB" id="FungiDB:KRP22_11392"/>
<evidence type="ECO:0000256" key="8">
    <source>
        <dbReference type="ARBA" id="ARBA00022525"/>
    </source>
</evidence>
<dbReference type="HOGENOM" id="CLU_022693_2_0_1"/>
<keyword evidence="23" id="KW-1185">Reference proteome</keyword>
<keyword evidence="15" id="KW-0624">Polysaccharide degradation</keyword>
<dbReference type="SUPFAM" id="SSF51445">
    <property type="entry name" value="(Trans)glycosidases"/>
    <property type="match status" value="1"/>
</dbReference>
<evidence type="ECO:0000256" key="14">
    <source>
        <dbReference type="ARBA" id="ARBA00023316"/>
    </source>
</evidence>
<dbReference type="VEuPathDB" id="FungiDB:KRP23_1825"/>
<feature type="compositionally biased region" description="Low complexity" evidence="20">
    <location>
        <begin position="336"/>
        <end position="383"/>
    </location>
</feature>
<dbReference type="InterPro" id="IPR000490">
    <property type="entry name" value="Glyco_hydro_17"/>
</dbReference>
<evidence type="ECO:0000256" key="9">
    <source>
        <dbReference type="ARBA" id="ARBA00022729"/>
    </source>
</evidence>
<evidence type="ECO:0000256" key="16">
    <source>
        <dbReference type="ARBA" id="ARBA00037649"/>
    </source>
</evidence>
<feature type="region of interest" description="Disordered" evidence="20">
    <location>
        <begin position="286"/>
        <end position="454"/>
    </location>
</feature>
<dbReference type="InterPro" id="IPR050732">
    <property type="entry name" value="Beta-glucan_modifiers"/>
</dbReference>
<evidence type="ECO:0000256" key="13">
    <source>
        <dbReference type="ARBA" id="ARBA00023277"/>
    </source>
</evidence>
<dbReference type="OrthoDB" id="77201at2759"/>
<reference evidence="22" key="2">
    <citation type="submission" date="2015-06" db="UniProtKB">
        <authorList>
            <consortium name="EnsemblProtists"/>
        </authorList>
    </citation>
    <scope>IDENTIFICATION</scope>
    <source>
        <strain evidence="22">Pr102</strain>
    </source>
</reference>
<dbReference type="EnsemblProtists" id="Phyra74256">
    <property type="protein sequence ID" value="Phyra74256"/>
    <property type="gene ID" value="Phyra74256"/>
</dbReference>
<evidence type="ECO:0000256" key="5">
    <source>
        <dbReference type="ARBA" id="ARBA00012780"/>
    </source>
</evidence>
<keyword evidence="6" id="KW-1003">Cell membrane</keyword>
<evidence type="ECO:0000256" key="1">
    <source>
        <dbReference type="ARBA" id="ARBA00000382"/>
    </source>
</evidence>
<dbReference type="EMBL" id="DS566004">
    <property type="status" value="NOT_ANNOTATED_CDS"/>
    <property type="molecule type" value="Genomic_DNA"/>
</dbReference>
<keyword evidence="7" id="KW-0134">Cell wall</keyword>
<dbReference type="GO" id="GO:0000272">
    <property type="term" value="P:polysaccharide catabolic process"/>
    <property type="evidence" value="ECO:0007669"/>
    <property type="project" value="UniProtKB-KW"/>
</dbReference>
<evidence type="ECO:0000256" key="6">
    <source>
        <dbReference type="ARBA" id="ARBA00022475"/>
    </source>
</evidence>
<dbReference type="Gene3D" id="3.20.20.80">
    <property type="entry name" value="Glycosidases"/>
    <property type="match status" value="2"/>
</dbReference>
<reference evidence="23" key="1">
    <citation type="journal article" date="2006" name="Science">
        <title>Phytophthora genome sequences uncover evolutionary origins and mechanisms of pathogenesis.</title>
        <authorList>
            <person name="Tyler B.M."/>
            <person name="Tripathy S."/>
            <person name="Zhang X."/>
            <person name="Dehal P."/>
            <person name="Jiang R.H."/>
            <person name="Aerts A."/>
            <person name="Arredondo F.D."/>
            <person name="Baxter L."/>
            <person name="Bensasson D."/>
            <person name="Beynon J.L."/>
            <person name="Chapman J."/>
            <person name="Damasceno C.M."/>
            <person name="Dorrance A.E."/>
            <person name="Dou D."/>
            <person name="Dickerman A.W."/>
            <person name="Dubchak I.L."/>
            <person name="Garbelotto M."/>
            <person name="Gijzen M."/>
            <person name="Gordon S.G."/>
            <person name="Govers F."/>
            <person name="Grunwald N.J."/>
            <person name="Huang W."/>
            <person name="Ivors K.L."/>
            <person name="Jones R.W."/>
            <person name="Kamoun S."/>
            <person name="Krampis K."/>
            <person name="Lamour K.H."/>
            <person name="Lee M.K."/>
            <person name="McDonald W.H."/>
            <person name="Medina M."/>
            <person name="Meijer H.J."/>
            <person name="Nordberg E.K."/>
            <person name="Maclean D.J."/>
            <person name="Ospina-Giraldo M.D."/>
            <person name="Morris P.F."/>
            <person name="Phuntumart V."/>
            <person name="Putnam N.H."/>
            <person name="Rash S."/>
            <person name="Rose J.K."/>
            <person name="Sakihama Y."/>
            <person name="Salamov A.A."/>
            <person name="Savidor A."/>
            <person name="Scheuring C.F."/>
            <person name="Smith B.M."/>
            <person name="Sobral B.W."/>
            <person name="Terry A."/>
            <person name="Torto-Alalibo T.A."/>
            <person name="Win J."/>
            <person name="Xu Z."/>
            <person name="Zhang H."/>
            <person name="Grigoriev I.V."/>
            <person name="Rokhsar D.S."/>
            <person name="Boore J.L."/>
        </authorList>
    </citation>
    <scope>NUCLEOTIDE SEQUENCE [LARGE SCALE GENOMIC DNA]</scope>
    <source>
        <strain evidence="23">Pr102</strain>
    </source>
</reference>
<evidence type="ECO:0000256" key="12">
    <source>
        <dbReference type="ARBA" id="ARBA00023180"/>
    </source>
</evidence>
<dbReference type="GO" id="GO:0071555">
    <property type="term" value="P:cell wall organization"/>
    <property type="evidence" value="ECO:0007669"/>
    <property type="project" value="UniProtKB-KW"/>
</dbReference>
<name>H3GEZ9_PHYRM</name>
<accession>H3GEZ9</accession>
<dbReference type="STRING" id="164328.H3GEZ9"/>
<keyword evidence="14" id="KW-0961">Cell wall biogenesis/degradation</keyword>
<evidence type="ECO:0000256" key="3">
    <source>
        <dbReference type="ARBA" id="ARBA00004236"/>
    </source>
</evidence>
<dbReference type="GO" id="GO:0005886">
    <property type="term" value="C:plasma membrane"/>
    <property type="evidence" value="ECO:0007669"/>
    <property type="project" value="UniProtKB-SubCell"/>
</dbReference>
<evidence type="ECO:0000256" key="7">
    <source>
        <dbReference type="ARBA" id="ARBA00022512"/>
    </source>
</evidence>
<comment type="function">
    <text evidence="16">Glucanases play a role in cell expansion during growth, in cell-cell fusion during mating, and in spore release during sporulation. This enzyme may be involved in beta-glucan degradation. Active on laminarin and lichenan.</text>
</comment>
<dbReference type="GeneID" id="94222310"/>
<feature type="compositionally biased region" description="Low complexity" evidence="20">
    <location>
        <begin position="429"/>
        <end position="446"/>
    </location>
</feature>
<feature type="compositionally biased region" description="Low complexity" evidence="20">
    <location>
        <begin position="292"/>
        <end position="313"/>
    </location>
</feature>
<evidence type="ECO:0000256" key="19">
    <source>
        <dbReference type="RuleBase" id="RU004335"/>
    </source>
</evidence>
<sequence length="454" mass="46596">MVFSSSARVAVVMAAVAIGADAGALTTGVCYAPWHHSTVDDSVVGQDMAQIGQYFSSVRTFQAQFSGVNVIKAAAAAGIKVAVGVQLTDASAIDSEIEAVCAGYEANPDAVEAVYVGNENLKNGDFGTYSADELAAYITQVKACVGDTPVGSVQRINEWLSADGAATLSAASDVIGVNIYPFFTESDQTAIEKLEAQWGQMTAKYDSSKLHVTETGWPSSGENYGSNVPSTDNMQQFLDDYVTWSTGVGTSYWFMMYDTTISFSGAEYEKHFGLFTSGGVQKVTIPGGDAVSTTQQTNSTSSSSTGSTSQETTGAPTATETLVTEAPVVTETPAITETSATTAPVVTEAPAATVTTFTEGSTSSSSTGSTSQQTTGASASTETPVTEAPVSTEALATTETPATTAPVVIEASTTAPSTTDTEGSTQSEATPVTTAATPTVTPVPAVKRCRAASK</sequence>
<evidence type="ECO:0000256" key="10">
    <source>
        <dbReference type="ARBA" id="ARBA00022801"/>
    </source>
</evidence>
<organism evidence="22 23">
    <name type="scientific">Phytophthora ramorum</name>
    <name type="common">Sudden oak death agent</name>
    <dbReference type="NCBI Taxonomy" id="164328"/>
    <lineage>
        <taxon>Eukaryota</taxon>
        <taxon>Sar</taxon>
        <taxon>Stramenopiles</taxon>
        <taxon>Oomycota</taxon>
        <taxon>Peronosporomycetes</taxon>
        <taxon>Peronosporales</taxon>
        <taxon>Peronosporaceae</taxon>
        <taxon>Phytophthora</taxon>
    </lineage>
</organism>
<comment type="subcellular location">
    <subcellularLocation>
        <location evidence="3">Cell membrane</location>
    </subcellularLocation>
    <subcellularLocation>
        <location evidence="2">Secreted</location>
        <location evidence="2">Cell wall</location>
    </subcellularLocation>
</comment>
<feature type="signal peptide" evidence="21">
    <location>
        <begin position="1"/>
        <end position="22"/>
    </location>
</feature>
<evidence type="ECO:0000256" key="21">
    <source>
        <dbReference type="SAM" id="SignalP"/>
    </source>
</evidence>
<dbReference type="InParanoid" id="H3GEZ9"/>
<keyword evidence="9 21" id="KW-0732">Signal</keyword>
<keyword evidence="11" id="KW-0472">Membrane</keyword>
<protein>
    <recommendedName>
        <fullName evidence="5">glucan endo-1,3-beta-D-glucosidase</fullName>
        <ecNumber evidence="5">3.2.1.39</ecNumber>
    </recommendedName>
    <alternativeName>
        <fullName evidence="18">Endo-1,3-beta-glucanase btgC</fullName>
    </alternativeName>
    <alternativeName>
        <fullName evidence="17">Laminarinase btgC</fullName>
    </alternativeName>
</protein>
<evidence type="ECO:0000256" key="2">
    <source>
        <dbReference type="ARBA" id="ARBA00004191"/>
    </source>
</evidence>
<proteinExistence type="inferred from homology"/>
<evidence type="ECO:0000256" key="20">
    <source>
        <dbReference type="SAM" id="MobiDB-lite"/>
    </source>
</evidence>
<comment type="similarity">
    <text evidence="4 19">Belongs to the glycosyl hydrolase 17 family.</text>
</comment>
<evidence type="ECO:0000313" key="22">
    <source>
        <dbReference type="EnsemblProtists" id="Phyra74256"/>
    </source>
</evidence>
<dbReference type="AlphaFoldDB" id="H3GEZ9"/>
<evidence type="ECO:0000256" key="15">
    <source>
        <dbReference type="ARBA" id="ARBA00023326"/>
    </source>
</evidence>
<dbReference type="PANTHER" id="PTHR16631:SF17">
    <property type="entry name" value="GLUCAN ENDO-1,3-BETA-GLUCOSIDASE BTGC"/>
    <property type="match status" value="1"/>
</dbReference>
<feature type="compositionally biased region" description="Polar residues" evidence="20">
    <location>
        <begin position="411"/>
        <end position="428"/>
    </location>
</feature>
<keyword evidence="12" id="KW-0325">Glycoprotein</keyword>
<dbReference type="InterPro" id="IPR017853">
    <property type="entry name" value="GH"/>
</dbReference>
<feature type="compositionally biased region" description="Low complexity" evidence="20">
    <location>
        <begin position="392"/>
        <end position="406"/>
    </location>
</feature>
<dbReference type="Pfam" id="PF00332">
    <property type="entry name" value="Glyco_hydro_17"/>
    <property type="match status" value="1"/>
</dbReference>
<evidence type="ECO:0000256" key="4">
    <source>
        <dbReference type="ARBA" id="ARBA00008773"/>
    </source>
</evidence>
<dbReference type="PANTHER" id="PTHR16631">
    <property type="entry name" value="GLUCAN 1,3-BETA-GLUCOSIDASE"/>
    <property type="match status" value="1"/>
</dbReference>
<keyword evidence="8" id="KW-0964">Secreted</keyword>
<dbReference type="eggNOG" id="ENOG502S5I3">
    <property type="taxonomic scope" value="Eukaryota"/>
</dbReference>
<keyword evidence="13" id="KW-0119">Carbohydrate metabolism</keyword>
<evidence type="ECO:0000256" key="18">
    <source>
        <dbReference type="ARBA" id="ARBA00043078"/>
    </source>
</evidence>
<evidence type="ECO:0000256" key="11">
    <source>
        <dbReference type="ARBA" id="ARBA00023136"/>
    </source>
</evidence>
<evidence type="ECO:0000313" key="23">
    <source>
        <dbReference type="Proteomes" id="UP000005238"/>
    </source>
</evidence>
<keyword evidence="10" id="KW-0378">Hydrolase</keyword>